<keyword evidence="5 12" id="KW-1133">Transmembrane helix</keyword>
<comment type="cofactor">
    <cofactor evidence="1 12">
        <name>heme b</name>
        <dbReference type="ChEBI" id="CHEBI:60344"/>
    </cofactor>
</comment>
<evidence type="ECO:0000256" key="4">
    <source>
        <dbReference type="ARBA" id="ARBA00022723"/>
    </source>
</evidence>
<keyword evidence="6 12" id="KW-0560">Oxidoreductase</keyword>
<evidence type="ECO:0000256" key="2">
    <source>
        <dbReference type="ARBA" id="ARBA00004141"/>
    </source>
</evidence>
<keyword evidence="7 12" id="KW-0408">Iron</keyword>
<organism evidence="13 14">
    <name type="scientific">Sphingomonas jeddahensis</name>
    <dbReference type="NCBI Taxonomy" id="1915074"/>
    <lineage>
        <taxon>Bacteria</taxon>
        <taxon>Pseudomonadati</taxon>
        <taxon>Pseudomonadota</taxon>
        <taxon>Alphaproteobacteria</taxon>
        <taxon>Sphingomonadales</taxon>
        <taxon>Sphingomonadaceae</taxon>
        <taxon>Sphingomonas</taxon>
    </lineage>
</organism>
<dbReference type="GO" id="GO:0005886">
    <property type="term" value="C:plasma membrane"/>
    <property type="evidence" value="ECO:0007669"/>
    <property type="project" value="UniProtKB-SubCell"/>
</dbReference>
<evidence type="ECO:0000256" key="3">
    <source>
        <dbReference type="ARBA" id="ARBA00022692"/>
    </source>
</evidence>
<dbReference type="GO" id="GO:0016653">
    <property type="term" value="F:oxidoreductase activity, acting on NAD(P)H, heme protein as acceptor"/>
    <property type="evidence" value="ECO:0007669"/>
    <property type="project" value="TreeGrafter"/>
</dbReference>
<feature type="transmembrane region" description="Helical" evidence="12">
    <location>
        <begin position="280"/>
        <end position="303"/>
    </location>
</feature>
<feature type="transmembrane region" description="Helical" evidence="12">
    <location>
        <begin position="309"/>
        <end position="326"/>
    </location>
</feature>
<keyword evidence="8 12" id="KW-0350">Heme biosynthesis</keyword>
<keyword evidence="9 12" id="KW-0472">Membrane</keyword>
<dbReference type="Proteomes" id="UP000188729">
    <property type="component" value="Unassembled WGS sequence"/>
</dbReference>
<dbReference type="UniPathway" id="UPA00269">
    <property type="reaction ID" value="UER00713"/>
</dbReference>
<evidence type="ECO:0000256" key="10">
    <source>
        <dbReference type="ARBA" id="ARBA00044501"/>
    </source>
</evidence>
<dbReference type="Pfam" id="PF02628">
    <property type="entry name" value="COX15-CtaA"/>
    <property type="match status" value="1"/>
</dbReference>
<proteinExistence type="inferred from homology"/>
<evidence type="ECO:0000256" key="8">
    <source>
        <dbReference type="ARBA" id="ARBA00023133"/>
    </source>
</evidence>
<protein>
    <recommendedName>
        <fullName evidence="12">Heme A synthase</fullName>
        <shortName evidence="12">HAS</shortName>
        <ecNumber evidence="12">1.17.99.9</ecNumber>
    </recommendedName>
    <alternativeName>
        <fullName evidence="12">Cytochrome aa3-controlling protein</fullName>
    </alternativeName>
</protein>
<sequence>MARWLYLVAALIVLMVAVGGITRLTESGLSITQWNPISGIIPPLNDAQWQAEFANYQRIPEYQQINHGMSLAGFKAIFFWEYIHRLLGRVIGLAFALPLLWFAVKRQIPRGYGPRLLALLALGGLQGAIGWWMVVSGLSVRTDVSHVRLAVHLSAALLILVGVVWTALDLGNLARSPLARPAALPPLGMLALSLLGLQIVLGAFTAGLDAGYAFSSWPLMGDTFFPAEAPMLYPAWRNFTDNPVVVQFVHRWFAFAAASGVVWLAFAARRRGAVNAWSAVILLTGLQIVLGVATLLTGVQITIAVAHQVNAAILLIAVVAAAHALGQRTN</sequence>
<comment type="caution">
    <text evidence="13">The sequence shown here is derived from an EMBL/GenBank/DDBJ whole genome shotgun (WGS) entry which is preliminary data.</text>
</comment>
<dbReference type="InterPro" id="IPR023754">
    <property type="entry name" value="HemeA_Synthase_type2"/>
</dbReference>
<evidence type="ECO:0000256" key="1">
    <source>
        <dbReference type="ARBA" id="ARBA00001970"/>
    </source>
</evidence>
<evidence type="ECO:0000256" key="6">
    <source>
        <dbReference type="ARBA" id="ARBA00023002"/>
    </source>
</evidence>
<evidence type="ECO:0000256" key="7">
    <source>
        <dbReference type="ARBA" id="ARBA00023004"/>
    </source>
</evidence>
<dbReference type="EC" id="1.17.99.9" evidence="12"/>
<feature type="transmembrane region" description="Helical" evidence="12">
    <location>
        <begin position="86"/>
        <end position="104"/>
    </location>
</feature>
<comment type="function">
    <text evidence="12">Catalyzes the conversion of heme O to heme A by two successive hydroxylations of the methyl group at C8. The first hydroxylation forms heme I, the second hydroxylation results in an unstable dihydroxymethyl group, which spontaneously dehydrates, resulting in the formyl group of heme A.</text>
</comment>
<name>A0A1V2EYT4_9SPHN</name>
<dbReference type="RefSeq" id="WP_076743089.1">
    <property type="nucleotide sequence ID" value="NZ_MPSB01000001.1"/>
</dbReference>
<dbReference type="GO" id="GO:0006784">
    <property type="term" value="P:heme A biosynthetic process"/>
    <property type="evidence" value="ECO:0007669"/>
    <property type="project" value="UniProtKB-UniRule"/>
</dbReference>
<comment type="caution">
    <text evidence="12">Lacks conserved residue(s) required for the propagation of feature annotation.</text>
</comment>
<evidence type="ECO:0000256" key="11">
    <source>
        <dbReference type="ARBA" id="ARBA00048044"/>
    </source>
</evidence>
<reference evidence="13 14" key="1">
    <citation type="submission" date="2016-11" db="EMBL/GenBank/DDBJ databases">
        <title>Genome sequence of Sphingomonas jeddahensis G39.</title>
        <authorList>
            <person name="Poehlein A."/>
            <person name="Wuebbeler J.H."/>
            <person name="Steinbuechel A."/>
            <person name="Daniel R."/>
        </authorList>
    </citation>
    <scope>NUCLEOTIDE SEQUENCE [LARGE SCALE GENOMIC DNA]</scope>
    <source>
        <strain evidence="13 14">G39</strain>
    </source>
</reference>
<gene>
    <name evidence="12 13" type="primary">ctaA</name>
    <name evidence="13" type="ORF">SPHI_02770</name>
</gene>
<dbReference type="AlphaFoldDB" id="A0A1V2EYT4"/>
<feature type="binding site" description="axial binding residue" evidence="12">
    <location>
        <position position="307"/>
    </location>
    <ligand>
        <name>heme</name>
        <dbReference type="ChEBI" id="CHEBI:30413"/>
    </ligand>
    <ligandPart>
        <name>Fe</name>
        <dbReference type="ChEBI" id="CHEBI:18248"/>
    </ligandPart>
</feature>
<dbReference type="EMBL" id="MPSB01000001">
    <property type="protein sequence ID" value="ONF97645.1"/>
    <property type="molecule type" value="Genomic_DNA"/>
</dbReference>
<feature type="binding site" description="axial binding residue" evidence="12">
    <location>
        <position position="250"/>
    </location>
    <ligand>
        <name>heme</name>
        <dbReference type="ChEBI" id="CHEBI:30413"/>
    </ligand>
    <ligandPart>
        <name>Fe</name>
        <dbReference type="ChEBI" id="CHEBI:18248"/>
    </ligandPart>
</feature>
<dbReference type="PANTHER" id="PTHR23289">
    <property type="entry name" value="CYTOCHROME C OXIDASE ASSEMBLY PROTEIN COX15"/>
    <property type="match status" value="1"/>
</dbReference>
<evidence type="ECO:0000256" key="9">
    <source>
        <dbReference type="ARBA" id="ARBA00023136"/>
    </source>
</evidence>
<feature type="transmembrane region" description="Helical" evidence="12">
    <location>
        <begin position="189"/>
        <end position="214"/>
    </location>
</feature>
<comment type="similarity">
    <text evidence="12">Belongs to the COX15/CtaA family. Type 2 subfamily.</text>
</comment>
<dbReference type="STRING" id="1915074.SPHI_02770"/>
<dbReference type="OrthoDB" id="9793156at2"/>
<dbReference type="GO" id="GO:0046872">
    <property type="term" value="F:metal ion binding"/>
    <property type="evidence" value="ECO:0007669"/>
    <property type="project" value="UniProtKB-KW"/>
</dbReference>
<dbReference type="PANTHER" id="PTHR23289:SF2">
    <property type="entry name" value="CYTOCHROME C OXIDASE ASSEMBLY PROTEIN COX15 HOMOLOG"/>
    <property type="match status" value="1"/>
</dbReference>
<keyword evidence="14" id="KW-1185">Reference proteome</keyword>
<dbReference type="InterPro" id="IPR003780">
    <property type="entry name" value="COX15/CtaA_fam"/>
</dbReference>
<keyword evidence="4 12" id="KW-0479">Metal-binding</keyword>
<feature type="transmembrane region" description="Helical" evidence="12">
    <location>
        <begin position="249"/>
        <end position="268"/>
    </location>
</feature>
<comment type="subunit">
    <text evidence="12">Interacts with CtaB.</text>
</comment>
<dbReference type="HAMAP" id="MF_01665">
    <property type="entry name" value="HemeA_synth_type2"/>
    <property type="match status" value="1"/>
</dbReference>
<comment type="catalytic activity">
    <reaction evidence="11">
        <text>Fe(II)-heme o + 2 A + H2O = Fe(II)-heme a + 2 AH2</text>
        <dbReference type="Rhea" id="RHEA:63388"/>
        <dbReference type="ChEBI" id="CHEBI:13193"/>
        <dbReference type="ChEBI" id="CHEBI:15377"/>
        <dbReference type="ChEBI" id="CHEBI:17499"/>
        <dbReference type="ChEBI" id="CHEBI:60530"/>
        <dbReference type="ChEBI" id="CHEBI:61715"/>
        <dbReference type="EC" id="1.17.99.9"/>
    </reaction>
    <physiologicalReaction direction="left-to-right" evidence="11">
        <dbReference type="Rhea" id="RHEA:63389"/>
    </physiologicalReaction>
</comment>
<comment type="subcellular location">
    <subcellularLocation>
        <location evidence="12">Cell membrane</location>
        <topology evidence="12">Multi-pass membrane protein</topology>
    </subcellularLocation>
    <subcellularLocation>
        <location evidence="2">Membrane</location>
        <topology evidence="2">Multi-pass membrane protein</topology>
    </subcellularLocation>
</comment>
<accession>A0A1V2EYT4</accession>
<comment type="pathway">
    <text evidence="10 12">Porphyrin-containing compound metabolism; heme A biosynthesis; heme A from heme O: step 1/1.</text>
</comment>
<evidence type="ECO:0000313" key="14">
    <source>
        <dbReference type="Proteomes" id="UP000188729"/>
    </source>
</evidence>
<feature type="transmembrane region" description="Helical" evidence="12">
    <location>
        <begin position="116"/>
        <end position="135"/>
    </location>
</feature>
<evidence type="ECO:0000256" key="12">
    <source>
        <dbReference type="HAMAP-Rule" id="MF_01665"/>
    </source>
</evidence>
<keyword evidence="3 12" id="KW-0812">Transmembrane</keyword>
<feature type="transmembrane region" description="Helical" evidence="12">
    <location>
        <begin position="147"/>
        <end position="168"/>
    </location>
</feature>
<evidence type="ECO:0000256" key="5">
    <source>
        <dbReference type="ARBA" id="ARBA00022989"/>
    </source>
</evidence>
<evidence type="ECO:0000313" key="13">
    <source>
        <dbReference type="EMBL" id="ONF97645.1"/>
    </source>
</evidence>
<dbReference type="GO" id="GO:0120547">
    <property type="term" value="F:heme A synthase activity"/>
    <property type="evidence" value="ECO:0007669"/>
    <property type="project" value="UniProtKB-EC"/>
</dbReference>
<keyword evidence="12" id="KW-1003">Cell membrane</keyword>